<gene>
    <name evidence="1" type="ORF">METZ01_LOCUS454728</name>
</gene>
<protein>
    <submittedName>
        <fullName evidence="1">Uncharacterized protein</fullName>
    </submittedName>
</protein>
<proteinExistence type="predicted"/>
<dbReference type="AlphaFoldDB" id="A0A383A2D9"/>
<evidence type="ECO:0000313" key="1">
    <source>
        <dbReference type="EMBL" id="SVE01874.1"/>
    </source>
</evidence>
<accession>A0A383A2D9</accession>
<name>A0A383A2D9_9ZZZZ</name>
<sequence>MRKKSKCSITSAHFFKANLHKQYSEGIVQFLELLLTTDIYLW</sequence>
<dbReference type="EMBL" id="UINC01188586">
    <property type="protein sequence ID" value="SVE01874.1"/>
    <property type="molecule type" value="Genomic_DNA"/>
</dbReference>
<organism evidence="1">
    <name type="scientific">marine metagenome</name>
    <dbReference type="NCBI Taxonomy" id="408172"/>
    <lineage>
        <taxon>unclassified sequences</taxon>
        <taxon>metagenomes</taxon>
        <taxon>ecological metagenomes</taxon>
    </lineage>
</organism>
<reference evidence="1" key="1">
    <citation type="submission" date="2018-05" db="EMBL/GenBank/DDBJ databases">
        <authorList>
            <person name="Lanie J.A."/>
            <person name="Ng W.-L."/>
            <person name="Kazmierczak K.M."/>
            <person name="Andrzejewski T.M."/>
            <person name="Davidsen T.M."/>
            <person name="Wayne K.J."/>
            <person name="Tettelin H."/>
            <person name="Glass J.I."/>
            <person name="Rusch D."/>
            <person name="Podicherti R."/>
            <person name="Tsui H.-C.T."/>
            <person name="Winkler M.E."/>
        </authorList>
    </citation>
    <scope>NUCLEOTIDE SEQUENCE</scope>
</reference>